<dbReference type="OrthoDB" id="6460185at2759"/>
<proteinExistence type="predicted"/>
<sequence length="123" mass="14298">MQQSIATFYRHSEKSSDVSVRCPRCGQRMTMDQFYQHYASEQHNVQYRKQGVFCFGAKNWAQGGKKHSDNIKHASECLQRFLNDVGNASSWIEDDDTENETCGCKKFESTTHQMFNSLKERTN</sequence>
<evidence type="ECO:0000313" key="1">
    <source>
        <dbReference type="EMBL" id="GFU45024.1"/>
    </source>
</evidence>
<comment type="caution">
    <text evidence="1">The sequence shown here is derived from an EMBL/GenBank/DDBJ whole genome shotgun (WGS) entry which is preliminary data.</text>
</comment>
<accession>A0A8X6UPI4</accession>
<evidence type="ECO:0000313" key="2">
    <source>
        <dbReference type="Proteomes" id="UP000887013"/>
    </source>
</evidence>
<dbReference type="EMBL" id="BMAW01036674">
    <property type="protein sequence ID" value="GFU45024.1"/>
    <property type="molecule type" value="Genomic_DNA"/>
</dbReference>
<reference evidence="1" key="1">
    <citation type="submission" date="2020-08" db="EMBL/GenBank/DDBJ databases">
        <title>Multicomponent nature underlies the extraordinary mechanical properties of spider dragline silk.</title>
        <authorList>
            <person name="Kono N."/>
            <person name="Nakamura H."/>
            <person name="Mori M."/>
            <person name="Yoshida Y."/>
            <person name="Ohtoshi R."/>
            <person name="Malay A.D."/>
            <person name="Moran D.A.P."/>
            <person name="Tomita M."/>
            <person name="Numata K."/>
            <person name="Arakawa K."/>
        </authorList>
    </citation>
    <scope>NUCLEOTIDE SEQUENCE</scope>
</reference>
<gene>
    <name evidence="1" type="ORF">NPIL_440191</name>
</gene>
<dbReference type="AlphaFoldDB" id="A0A8X6UPI4"/>
<name>A0A8X6UPI4_NEPPI</name>
<organism evidence="1 2">
    <name type="scientific">Nephila pilipes</name>
    <name type="common">Giant wood spider</name>
    <name type="synonym">Nephila maculata</name>
    <dbReference type="NCBI Taxonomy" id="299642"/>
    <lineage>
        <taxon>Eukaryota</taxon>
        <taxon>Metazoa</taxon>
        <taxon>Ecdysozoa</taxon>
        <taxon>Arthropoda</taxon>
        <taxon>Chelicerata</taxon>
        <taxon>Arachnida</taxon>
        <taxon>Araneae</taxon>
        <taxon>Araneomorphae</taxon>
        <taxon>Entelegynae</taxon>
        <taxon>Araneoidea</taxon>
        <taxon>Nephilidae</taxon>
        <taxon>Nephila</taxon>
    </lineage>
</organism>
<protein>
    <submittedName>
        <fullName evidence="1">Uncharacterized protein</fullName>
    </submittedName>
</protein>
<keyword evidence="2" id="KW-1185">Reference proteome</keyword>
<dbReference type="Proteomes" id="UP000887013">
    <property type="component" value="Unassembled WGS sequence"/>
</dbReference>